<accession>A0A098VQ07</accession>
<evidence type="ECO:0000256" key="8">
    <source>
        <dbReference type="ARBA" id="ARBA00023136"/>
    </source>
</evidence>
<feature type="transmembrane region" description="Helical" evidence="9">
    <location>
        <begin position="262"/>
        <end position="281"/>
    </location>
</feature>
<evidence type="ECO:0000256" key="4">
    <source>
        <dbReference type="ARBA" id="ARBA00005985"/>
    </source>
</evidence>
<evidence type="ECO:0000256" key="1">
    <source>
        <dbReference type="ARBA" id="ARBA00001946"/>
    </source>
</evidence>
<evidence type="ECO:0000256" key="2">
    <source>
        <dbReference type="ARBA" id="ARBA00004141"/>
    </source>
</evidence>
<evidence type="ECO:0000256" key="5">
    <source>
        <dbReference type="ARBA" id="ARBA00022679"/>
    </source>
</evidence>
<name>A0A098VQ07_9MICR</name>
<gene>
    <name evidence="10" type="ORF">DI09_44p170</name>
</gene>
<comment type="caution">
    <text evidence="10">The sequence shown here is derived from an EMBL/GenBank/DDBJ whole genome shotgun (WGS) entry which is preliminary data.</text>
</comment>
<comment type="similarity">
    <text evidence="4 9">Belongs to the UbiA prenyltransferase family.</text>
</comment>
<dbReference type="HAMAP" id="MF_01635">
    <property type="entry name" value="UbiA"/>
    <property type="match status" value="1"/>
</dbReference>
<dbReference type="GO" id="GO:0005743">
    <property type="term" value="C:mitochondrial inner membrane"/>
    <property type="evidence" value="ECO:0007669"/>
    <property type="project" value="UniProtKB-SubCell"/>
</dbReference>
<dbReference type="PANTHER" id="PTHR11048">
    <property type="entry name" value="PRENYLTRANSFERASES"/>
    <property type="match status" value="1"/>
</dbReference>
<dbReference type="VEuPathDB" id="MicrosporidiaDB:DI09_44p170"/>
<evidence type="ECO:0000313" key="10">
    <source>
        <dbReference type="EMBL" id="KGG51113.1"/>
    </source>
</evidence>
<dbReference type="GO" id="GO:0006744">
    <property type="term" value="P:ubiquinone biosynthetic process"/>
    <property type="evidence" value="ECO:0007669"/>
    <property type="project" value="UniProtKB-UniRule"/>
</dbReference>
<sequence>MQCLLSFNALAFLGMRRNFAPQKKMWHNASNLTRIPKINRTHHLVANKANAAYSTVNFPSETRKPLMDSSASRDNKMWANLVHLSRITKPTGIWLLYLPCAWSTQFGSYSMLSTTPTLVFCNPKLLVMFLFGSVFMRTAGCVLNDIYDRKIDSLVERTSGRPLAAGTLSIATAYKFMGVLCVGGLGILSQLPPLAAAISFAAVLPCIIYPLMKRITYYPQLMLGVAFNWGALVGYPAVLLPLACVADPLSISALYPMLPTMLPLYFGGILWTLVYDTIYAYQDLKDDVKIGVKSTAIKFGPNPTKVLSLFSALAIFSFNIAGWINGQSLVYFGLLNGGLLPFLLWQVNWANYSSPASCWKMFSLSSYFGLAFFCIILIDSYLLGRRKEAAERGS</sequence>
<feature type="transmembrane region" description="Helical" evidence="9">
    <location>
        <begin position="330"/>
        <end position="352"/>
    </location>
</feature>
<dbReference type="CDD" id="cd13959">
    <property type="entry name" value="PT_UbiA_COQ2"/>
    <property type="match status" value="1"/>
</dbReference>
<keyword evidence="9" id="KW-0999">Mitochondrion inner membrane</keyword>
<evidence type="ECO:0000256" key="6">
    <source>
        <dbReference type="ARBA" id="ARBA00022692"/>
    </source>
</evidence>
<dbReference type="InterPro" id="IPR044878">
    <property type="entry name" value="UbiA_sf"/>
</dbReference>
<dbReference type="AlphaFoldDB" id="A0A098VQ07"/>
<feature type="transmembrane region" description="Helical" evidence="9">
    <location>
        <begin position="194"/>
        <end position="212"/>
    </location>
</feature>
<keyword evidence="11" id="KW-1185">Reference proteome</keyword>
<proteinExistence type="inferred from homology"/>
<dbReference type="PANTHER" id="PTHR11048:SF28">
    <property type="entry name" value="4-HYDROXYBENZOATE POLYPRENYLTRANSFERASE, MITOCHONDRIAL"/>
    <property type="match status" value="1"/>
</dbReference>
<dbReference type="GO" id="GO:0008412">
    <property type="term" value="F:4-hydroxybenzoate polyprenyltransferase activity"/>
    <property type="evidence" value="ECO:0007669"/>
    <property type="project" value="UniProtKB-EC"/>
</dbReference>
<reference evidence="10 11" key="1">
    <citation type="submission" date="2014-04" db="EMBL/GenBank/DDBJ databases">
        <title>A new species of microsporidia sheds light on the evolution of extreme parasitism.</title>
        <authorList>
            <person name="Haag K.L."/>
            <person name="James T.Y."/>
            <person name="Larsson R."/>
            <person name="Schaer T.M."/>
            <person name="Refardt D."/>
            <person name="Pombert J.-F."/>
            <person name="Ebert D."/>
        </authorList>
    </citation>
    <scope>NUCLEOTIDE SEQUENCE [LARGE SCALE GENOMIC DNA]</scope>
    <source>
        <strain evidence="10 11">UGP3</strain>
        <tissue evidence="10">Spores</tissue>
    </source>
</reference>
<dbReference type="Proteomes" id="UP000029725">
    <property type="component" value="Unassembled WGS sequence"/>
</dbReference>
<comment type="subcellular location">
    <subcellularLocation>
        <location evidence="2">Membrane</location>
        <topology evidence="2">Multi-pass membrane protein</topology>
    </subcellularLocation>
    <subcellularLocation>
        <location evidence="9">Mitochondrion inner membrane</location>
        <topology evidence="9">Multi-pass membrane protein</topology>
        <orientation evidence="9">Matrix side</orientation>
    </subcellularLocation>
</comment>
<feature type="transmembrane region" description="Helical" evidence="9">
    <location>
        <begin position="364"/>
        <end position="384"/>
    </location>
</feature>
<dbReference type="FunFam" id="1.20.120.1780:FF:000001">
    <property type="entry name" value="4-hydroxybenzoate octaprenyltransferase"/>
    <property type="match status" value="1"/>
</dbReference>
<dbReference type="InterPro" id="IPR030470">
    <property type="entry name" value="UbiA_prenylTrfase_CS"/>
</dbReference>
<evidence type="ECO:0000256" key="3">
    <source>
        <dbReference type="ARBA" id="ARBA00005179"/>
    </source>
</evidence>
<dbReference type="PROSITE" id="PS00943">
    <property type="entry name" value="UBIA"/>
    <property type="match status" value="1"/>
</dbReference>
<comment type="cofactor">
    <cofactor evidence="1 9">
        <name>Mg(2+)</name>
        <dbReference type="ChEBI" id="CHEBI:18420"/>
    </cofactor>
</comment>
<dbReference type="FunFam" id="1.10.357.140:FF:000008">
    <property type="entry name" value="4-hydroxybenzoate octaprenyltransferase"/>
    <property type="match status" value="1"/>
</dbReference>
<dbReference type="EMBL" id="JMKJ01000388">
    <property type="protein sequence ID" value="KGG51113.1"/>
    <property type="molecule type" value="Genomic_DNA"/>
</dbReference>
<dbReference type="InterPro" id="IPR000537">
    <property type="entry name" value="UbiA_prenyltransferase"/>
</dbReference>
<keyword evidence="6 9" id="KW-0812">Transmembrane</keyword>
<keyword evidence="9" id="KW-0496">Mitochondrion</keyword>
<dbReference type="HOGENOM" id="CLU_034879_0_1_1"/>
<dbReference type="Gene3D" id="1.10.357.140">
    <property type="entry name" value="UbiA prenyltransferase"/>
    <property type="match status" value="1"/>
</dbReference>
<dbReference type="GO" id="GO:0008299">
    <property type="term" value="P:isoprenoid biosynthetic process"/>
    <property type="evidence" value="ECO:0007669"/>
    <property type="project" value="UniProtKB-UniRule"/>
</dbReference>
<evidence type="ECO:0000256" key="7">
    <source>
        <dbReference type="ARBA" id="ARBA00022989"/>
    </source>
</evidence>
<dbReference type="EC" id="2.5.1.39" evidence="9"/>
<keyword evidence="7 9" id="KW-1133">Transmembrane helix</keyword>
<comment type="pathway">
    <text evidence="3">Secondary metabolite biosynthesis.</text>
</comment>
<dbReference type="GeneID" id="25260001"/>
<dbReference type="Pfam" id="PF01040">
    <property type="entry name" value="UbiA"/>
    <property type="match status" value="1"/>
</dbReference>
<comment type="function">
    <text evidence="9">Catalyzes the prenylation of para-hydroxybenzoate (PHB) with an all-trans polyprenyl group. Mediates the second step in the final reaction sequence of coenzyme Q (CoQ) biosynthesis, which is the condensation of the polyisoprenoid side chain with PHB, generating the first membrane-bound Q intermediate.</text>
</comment>
<dbReference type="InterPro" id="IPR006370">
    <property type="entry name" value="HB_polyprenyltransferase-like"/>
</dbReference>
<dbReference type="OrthoDB" id="18170at2759"/>
<keyword evidence="9" id="KW-0831">Ubiquinone biosynthesis</keyword>
<dbReference type="Gene3D" id="1.20.120.1780">
    <property type="entry name" value="UbiA prenyltransferase"/>
    <property type="match status" value="1"/>
</dbReference>
<evidence type="ECO:0000256" key="9">
    <source>
        <dbReference type="HAMAP-Rule" id="MF_03189"/>
    </source>
</evidence>
<dbReference type="InterPro" id="IPR039653">
    <property type="entry name" value="Prenyltransferase"/>
</dbReference>
<evidence type="ECO:0000313" key="11">
    <source>
        <dbReference type="Proteomes" id="UP000029725"/>
    </source>
</evidence>
<dbReference type="RefSeq" id="XP_013237540.1">
    <property type="nucleotide sequence ID" value="XM_013382086.1"/>
</dbReference>
<protein>
    <recommendedName>
        <fullName evidence="9">4-hydroxybenzoate polyprenyltransferase, mitochondrial</fullName>
        <shortName evidence="9">4-HB polyprenyltransferase</shortName>
        <ecNumber evidence="9">2.5.1.39</ecNumber>
    </recommendedName>
    <alternativeName>
        <fullName evidence="9">Para-hydroxybenzoate--polyprenyltransferase</fullName>
        <shortName evidence="9">PHB:PPT</shortName>
        <shortName evidence="9">PHB:polyprenyltransferase</shortName>
    </alternativeName>
</protein>
<dbReference type="UniPathway" id="UPA00232"/>
<comment type="pathway">
    <text evidence="9">Cofactor biosynthesis; ubiquinone biosynthesis.</text>
</comment>
<comment type="catalytic activity">
    <reaction evidence="9">
        <text>an all-trans-polyprenyl diphosphate + 4-hydroxybenzoate = a 4-hydroxy-3-(all-trans-polyprenyl)benzoate + diphosphate</text>
        <dbReference type="Rhea" id="RHEA:44504"/>
        <dbReference type="Rhea" id="RHEA-COMP:9514"/>
        <dbReference type="Rhea" id="RHEA-COMP:9564"/>
        <dbReference type="ChEBI" id="CHEBI:17879"/>
        <dbReference type="ChEBI" id="CHEBI:33019"/>
        <dbReference type="ChEBI" id="CHEBI:58914"/>
        <dbReference type="ChEBI" id="CHEBI:78396"/>
        <dbReference type="EC" id="2.5.1.39"/>
    </reaction>
</comment>
<keyword evidence="9" id="KW-0414">Isoprene biosynthesis</keyword>
<organism evidence="10 11">
    <name type="scientific">Mitosporidium daphniae</name>
    <dbReference type="NCBI Taxonomy" id="1485682"/>
    <lineage>
        <taxon>Eukaryota</taxon>
        <taxon>Fungi</taxon>
        <taxon>Fungi incertae sedis</taxon>
        <taxon>Microsporidia</taxon>
        <taxon>Mitosporidium</taxon>
    </lineage>
</organism>
<keyword evidence="5 9" id="KW-0808">Transferase</keyword>
<keyword evidence="8 9" id="KW-0472">Membrane</keyword>
<feature type="transmembrane region" description="Helical" evidence="9">
    <location>
        <begin position="221"/>
        <end position="242"/>
    </location>
</feature>